<organism evidence="2 3">
    <name type="scientific">Paracoccus shanxieyensis</name>
    <dbReference type="NCBI Taxonomy" id="2675752"/>
    <lineage>
        <taxon>Bacteria</taxon>
        <taxon>Pseudomonadati</taxon>
        <taxon>Pseudomonadota</taxon>
        <taxon>Alphaproteobacteria</taxon>
        <taxon>Rhodobacterales</taxon>
        <taxon>Paracoccaceae</taxon>
        <taxon>Paracoccus</taxon>
    </lineage>
</organism>
<sequence length="545" mass="59597">MQDLKRPAPVARSLPGWLPEIATDGSDPAEPAAACHALKQGLYGACSVETFRAAGSLNAAHRDAGGFLDGVDRYATADFWRRDGLVQSWIFARPEAAPAAQGLDDVRVFYHAGHGAMDEAGVFHLPMGAMWAGADASLASTRMRFGAEKLRYMFWSASESLRVAEGHSPMRSWALANRGLRMMFGFESASWDSGSYGRNFWRHWARGKGFAQAWLDGAADVAQDQVAVACAMGGTRDEAQARLFGESRFRPAPSGRDWWMWRWRQPLTQYHRDPVTQVSRGAARVRLVAPDQDLHLIGAVLAALDLDPDSLPPPPAPHLPQKLSLPGLRVLRCPRGTVMVDYGRGSRGGRGRVAVQKRALLGRAWSALRRHGFLRAGYDLCFDGIALSLSAGRCLRPDGESLPETCDDIIVQFRQVIDGIPVITPDLGRVRVTLRPDGSLLRIEADLRRPALAHHPIPPEAAPLSDTSHGGSAVRDALAREGARLMRDLAARGAAPLTLRVLPGMTEIGYAIRSNTARLVARQGIEICCVRGYRKRYWIQSDLGD</sequence>
<dbReference type="AlphaFoldDB" id="A0A6L6ITP0"/>
<dbReference type="Proteomes" id="UP000478740">
    <property type="component" value="Unassembled WGS sequence"/>
</dbReference>
<comment type="caution">
    <text evidence="2">The sequence shown here is derived from an EMBL/GenBank/DDBJ whole genome shotgun (WGS) entry which is preliminary data.</text>
</comment>
<dbReference type="Pfam" id="PF19872">
    <property type="entry name" value="DUF6345"/>
    <property type="match status" value="1"/>
</dbReference>
<dbReference type="RefSeq" id="WP_155043691.1">
    <property type="nucleotide sequence ID" value="NZ_WMIH01000003.1"/>
</dbReference>
<keyword evidence="3" id="KW-1185">Reference proteome</keyword>
<evidence type="ECO:0000313" key="3">
    <source>
        <dbReference type="Proteomes" id="UP000478740"/>
    </source>
</evidence>
<reference evidence="2 3" key="1">
    <citation type="submission" date="2019-11" db="EMBL/GenBank/DDBJ databases">
        <authorList>
            <person name="Dong K."/>
        </authorList>
    </citation>
    <scope>NUCLEOTIDE SEQUENCE [LARGE SCALE GENOMIC DNA]</scope>
    <source>
        <strain evidence="2 3">DK608</strain>
    </source>
</reference>
<protein>
    <submittedName>
        <fullName evidence="2">Uncharacterized protein</fullName>
    </submittedName>
</protein>
<feature type="region of interest" description="Disordered" evidence="1">
    <location>
        <begin position="454"/>
        <end position="473"/>
    </location>
</feature>
<evidence type="ECO:0000256" key="1">
    <source>
        <dbReference type="SAM" id="MobiDB-lite"/>
    </source>
</evidence>
<dbReference type="EMBL" id="WMII01000004">
    <property type="protein sequence ID" value="MTH63816.1"/>
    <property type="molecule type" value="Genomic_DNA"/>
</dbReference>
<accession>A0A6L6ITP0</accession>
<dbReference type="InterPro" id="IPR045926">
    <property type="entry name" value="DUF6345"/>
</dbReference>
<evidence type="ECO:0000313" key="2">
    <source>
        <dbReference type="EMBL" id="MTH63816.1"/>
    </source>
</evidence>
<proteinExistence type="predicted"/>
<name>A0A6L6ITP0_9RHOB</name>
<gene>
    <name evidence="2" type="ORF">GL284_05990</name>
</gene>